<dbReference type="HOGENOM" id="CLU_123885_0_0_6"/>
<dbReference type="AlphaFoldDB" id="B7LS22"/>
<name>B7LS22_ESCF3</name>
<dbReference type="InterPro" id="IPR005358">
    <property type="entry name" value="Puta_zinc/iron-chelating_dom"/>
</dbReference>
<dbReference type="EMBL" id="CU928158">
    <property type="protein sequence ID" value="CAQ89214.1"/>
    <property type="molecule type" value="Genomic_DNA"/>
</dbReference>
<keyword evidence="2" id="KW-1185">Reference proteome</keyword>
<protein>
    <submittedName>
        <fullName evidence="1">Ferredoxin</fullName>
    </submittedName>
</protein>
<organism evidence="1 2">
    <name type="scientific">Escherichia fergusonii (strain ATCC 35469 / DSM 13698 / CCUG 18766 / IAM 14443 / JCM 21226 / LMG 7866 / NBRC 102419 / NCTC 12128 / CDC 0568-73)</name>
    <dbReference type="NCBI Taxonomy" id="585054"/>
    <lineage>
        <taxon>Bacteria</taxon>
        <taxon>Pseudomonadati</taxon>
        <taxon>Pseudomonadota</taxon>
        <taxon>Gammaproteobacteria</taxon>
        <taxon>Enterobacterales</taxon>
        <taxon>Enterobacteriaceae</taxon>
        <taxon>Escherichia</taxon>
    </lineage>
</organism>
<gene>
    <name evidence="1" type="primary">ykgJ</name>
    <name evidence="1" type="ordered locus">EFER_1698</name>
</gene>
<evidence type="ECO:0000313" key="1">
    <source>
        <dbReference type="EMBL" id="CAQ89214.1"/>
    </source>
</evidence>
<reference evidence="2" key="1">
    <citation type="journal article" date="2009" name="PLoS Genet.">
        <title>Organised genome dynamics in the Escherichia coli species results in highly diverse adaptive paths.</title>
        <authorList>
            <person name="Touchon M."/>
            <person name="Hoede C."/>
            <person name="Tenaillon O."/>
            <person name="Barbe V."/>
            <person name="Baeriswyl S."/>
            <person name="Bidet P."/>
            <person name="Bingen E."/>
            <person name="Bonacorsi S."/>
            <person name="Bouchier C."/>
            <person name="Bouvet O."/>
            <person name="Calteau A."/>
            <person name="Chiapello H."/>
            <person name="Clermont O."/>
            <person name="Cruveiller S."/>
            <person name="Danchin A."/>
            <person name="Diard M."/>
            <person name="Dossat C."/>
            <person name="Karoui M.E."/>
            <person name="Frapy E."/>
            <person name="Garry L."/>
            <person name="Ghigo J.M."/>
            <person name="Gilles A.M."/>
            <person name="Johnson J."/>
            <person name="Le Bouguenec C."/>
            <person name="Lescat M."/>
            <person name="Mangenot S."/>
            <person name="Martinez-Jehanne V."/>
            <person name="Matic I."/>
            <person name="Nassif X."/>
            <person name="Oztas S."/>
            <person name="Petit M.A."/>
            <person name="Pichon C."/>
            <person name="Rouy Z."/>
            <person name="Ruf C.S."/>
            <person name="Schneider D."/>
            <person name="Tourret J."/>
            <person name="Vacherie B."/>
            <person name="Vallenet D."/>
            <person name="Medigue C."/>
            <person name="Rocha E.P.C."/>
            <person name="Denamur E."/>
        </authorList>
    </citation>
    <scope>NUCLEOTIDE SEQUENCE [LARGE SCALE GENOMIC DNA]</scope>
    <source>
        <strain evidence="2">ATCC 35469 / DSM 13698 / BCRC 15582 / CCUG 18766 / IAM 14443 / JCM 21226 / LMG 7866 / NBRC 102419 / NCTC 12128 / CDC 0568-73</strain>
    </source>
</reference>
<sequence>MNRFIVAGEIMSDLNPCMSCGACCAFFRVSFYWAEGSDAGGCVPVELTEPVSPFLRCMAGTKQKPCRCIALDGTPGESVSCKIYPDRPSTCREFSISGEAGEINEACNRARAWYGLPLLYKDMPFHTSADAATEALTRVQLPAN</sequence>
<evidence type="ECO:0000313" key="2">
    <source>
        <dbReference type="Proteomes" id="UP000000745"/>
    </source>
</evidence>
<accession>B7LS22</accession>
<proteinExistence type="predicted"/>
<dbReference type="Pfam" id="PF03692">
    <property type="entry name" value="CxxCxxCC"/>
    <property type="match status" value="1"/>
</dbReference>
<dbReference type="Proteomes" id="UP000000745">
    <property type="component" value="Chromosome"/>
</dbReference>
<dbReference type="KEGG" id="efe:EFER_1698"/>